<protein>
    <submittedName>
        <fullName evidence="2">Uncharacterized protein</fullName>
    </submittedName>
</protein>
<sequence>MVCCSAWCLWRSLRGKDWRARRSLLDMYSRDGGVCHDMLAATTEAFSVGGDAMARDWDGPCLRRHGRHESQSIPCAAILPFPVRLRGYHASSDETTAAAAAAVAAIVMPPPPNLLESRHRSFLHGGLVSQPSARRERVQGEKEGPRGLFGLEEARPRSKGREPGYTVPDIDDPAHARLRVITADGDWGHSLSSSLSIPLRAQISSPWLITGSICGYLTLCLGNLP</sequence>
<feature type="region of interest" description="Disordered" evidence="1">
    <location>
        <begin position="129"/>
        <end position="148"/>
    </location>
</feature>
<comment type="caution">
    <text evidence="2">The sequence shown here is derived from an EMBL/GenBank/DDBJ whole genome shotgun (WGS) entry which is preliminary data.</text>
</comment>
<evidence type="ECO:0000256" key="1">
    <source>
        <dbReference type="SAM" id="MobiDB-lite"/>
    </source>
</evidence>
<evidence type="ECO:0000313" key="2">
    <source>
        <dbReference type="EMBL" id="KAF2720269.1"/>
    </source>
</evidence>
<proteinExistence type="predicted"/>
<dbReference type="Proteomes" id="UP000799441">
    <property type="component" value="Unassembled WGS sequence"/>
</dbReference>
<dbReference type="AlphaFoldDB" id="A0A9P4UN35"/>
<dbReference type="EMBL" id="MU003801">
    <property type="protein sequence ID" value="KAF2720269.1"/>
    <property type="molecule type" value="Genomic_DNA"/>
</dbReference>
<organism evidence="2 3">
    <name type="scientific">Polychaeton citri CBS 116435</name>
    <dbReference type="NCBI Taxonomy" id="1314669"/>
    <lineage>
        <taxon>Eukaryota</taxon>
        <taxon>Fungi</taxon>
        <taxon>Dikarya</taxon>
        <taxon>Ascomycota</taxon>
        <taxon>Pezizomycotina</taxon>
        <taxon>Dothideomycetes</taxon>
        <taxon>Dothideomycetidae</taxon>
        <taxon>Capnodiales</taxon>
        <taxon>Capnodiaceae</taxon>
        <taxon>Polychaeton</taxon>
    </lineage>
</organism>
<evidence type="ECO:0000313" key="3">
    <source>
        <dbReference type="Proteomes" id="UP000799441"/>
    </source>
</evidence>
<keyword evidence="3" id="KW-1185">Reference proteome</keyword>
<accession>A0A9P4UN35</accession>
<name>A0A9P4UN35_9PEZI</name>
<reference evidence="2" key="1">
    <citation type="journal article" date="2020" name="Stud. Mycol.">
        <title>101 Dothideomycetes genomes: a test case for predicting lifestyles and emergence of pathogens.</title>
        <authorList>
            <person name="Haridas S."/>
            <person name="Albert R."/>
            <person name="Binder M."/>
            <person name="Bloem J."/>
            <person name="Labutti K."/>
            <person name="Salamov A."/>
            <person name="Andreopoulos B."/>
            <person name="Baker S."/>
            <person name="Barry K."/>
            <person name="Bills G."/>
            <person name="Bluhm B."/>
            <person name="Cannon C."/>
            <person name="Castanera R."/>
            <person name="Culley D."/>
            <person name="Daum C."/>
            <person name="Ezra D."/>
            <person name="Gonzalez J."/>
            <person name="Henrissat B."/>
            <person name="Kuo A."/>
            <person name="Liang C."/>
            <person name="Lipzen A."/>
            <person name="Lutzoni F."/>
            <person name="Magnuson J."/>
            <person name="Mondo S."/>
            <person name="Nolan M."/>
            <person name="Ohm R."/>
            <person name="Pangilinan J."/>
            <person name="Park H.-J."/>
            <person name="Ramirez L."/>
            <person name="Alfaro M."/>
            <person name="Sun H."/>
            <person name="Tritt A."/>
            <person name="Yoshinaga Y."/>
            <person name="Zwiers L.-H."/>
            <person name="Turgeon B."/>
            <person name="Goodwin S."/>
            <person name="Spatafora J."/>
            <person name="Crous P."/>
            <person name="Grigoriev I."/>
        </authorList>
    </citation>
    <scope>NUCLEOTIDE SEQUENCE</scope>
    <source>
        <strain evidence="2">CBS 116435</strain>
    </source>
</reference>
<feature type="compositionally biased region" description="Basic and acidic residues" evidence="1">
    <location>
        <begin position="133"/>
        <end position="145"/>
    </location>
</feature>
<gene>
    <name evidence="2" type="ORF">K431DRAFT_94404</name>
</gene>